<organism evidence="1 2">
    <name type="scientific">Streptomyces malaysiensis</name>
    <dbReference type="NCBI Taxonomy" id="92644"/>
    <lineage>
        <taxon>Bacteria</taxon>
        <taxon>Bacillati</taxon>
        <taxon>Actinomycetota</taxon>
        <taxon>Actinomycetes</taxon>
        <taxon>Kitasatosporales</taxon>
        <taxon>Streptomycetaceae</taxon>
        <taxon>Streptomyces</taxon>
        <taxon>Streptomyces violaceusniger group</taxon>
    </lineage>
</organism>
<evidence type="ECO:0008006" key="3">
    <source>
        <dbReference type="Google" id="ProtNLM"/>
    </source>
</evidence>
<keyword evidence="2" id="KW-1185">Reference proteome</keyword>
<evidence type="ECO:0000313" key="2">
    <source>
        <dbReference type="Proteomes" id="UP000663421"/>
    </source>
</evidence>
<evidence type="ECO:0000313" key="1">
    <source>
        <dbReference type="EMBL" id="QPI56332.1"/>
    </source>
</evidence>
<sequence length="71" mass="7696">MEHEVNPMMEMLRQQIATSMLDMAGVLQPIYDAADGMRRELESRGWSPTQAEASAGAWLTSTLGSIGGGVR</sequence>
<protein>
    <recommendedName>
        <fullName evidence="3">WXG100 family type VII secretion target</fullName>
    </recommendedName>
</protein>
<name>A0ABX6W4C6_STRMQ</name>
<proteinExistence type="predicted"/>
<accession>A0ABX6W4C6</accession>
<gene>
    <name evidence="1" type="ORF">I1A49_16535</name>
</gene>
<dbReference type="Proteomes" id="UP000663421">
    <property type="component" value="Chromosome"/>
</dbReference>
<dbReference type="EMBL" id="CP065050">
    <property type="protein sequence ID" value="QPI56332.1"/>
    <property type="molecule type" value="Genomic_DNA"/>
</dbReference>
<reference evidence="1 2" key="1">
    <citation type="submission" date="2020-11" db="EMBL/GenBank/DDBJ databases">
        <title>Complete genome sequence unveiled secondary metabolic potentials in Streptomyces solisilvae HNM0141.</title>
        <authorList>
            <person name="Huang X."/>
        </authorList>
    </citation>
    <scope>NUCLEOTIDE SEQUENCE [LARGE SCALE GENOMIC DNA]</scope>
    <source>
        <strain evidence="1 2">HNM0141</strain>
    </source>
</reference>